<accession>A0A8J2T7W6</accession>
<dbReference type="PANTHER" id="PTHR22893:SF91">
    <property type="entry name" value="NADPH DEHYDROGENASE 2-RELATED"/>
    <property type="match status" value="1"/>
</dbReference>
<evidence type="ECO:0000256" key="1">
    <source>
        <dbReference type="ARBA" id="ARBA00001917"/>
    </source>
</evidence>
<keyword evidence="3" id="KW-0285">Flavoprotein</keyword>
<reference evidence="7" key="1">
    <citation type="journal article" date="2013" name="Genome Announc.">
        <title>Genome sequence of the food spoilage yeast Zygosaccharomyces bailii CLIB 213(T).</title>
        <authorList>
            <person name="Galeote V."/>
            <person name="Bigey F."/>
            <person name="Devillers H."/>
            <person name="Neuveglise C."/>
            <person name="Dequin S."/>
        </authorList>
    </citation>
    <scope>NUCLEOTIDE SEQUENCE [LARGE SCALE GENOMIC DNA]</scope>
    <source>
        <strain evidence="7">CLIB 213 / ATCC 58445 / CBS 680 / CCRC 21525 / NBRC 1098 / NCYC 1416 / NRRL Y-2227</strain>
    </source>
</reference>
<evidence type="ECO:0000313" key="6">
    <source>
        <dbReference type="EMBL" id="CDF88846.1"/>
    </source>
</evidence>
<feature type="domain" description="NADH:flavin oxidoreductase/NADH oxidase N-terminal" evidence="5">
    <location>
        <begin position="15"/>
        <end position="351"/>
    </location>
</feature>
<evidence type="ECO:0000313" key="7">
    <source>
        <dbReference type="Proteomes" id="UP000019375"/>
    </source>
</evidence>
<comment type="similarity">
    <text evidence="2">Belongs to the NADH:flavin oxidoreductase/NADH oxidase family.</text>
</comment>
<evidence type="ECO:0000259" key="5">
    <source>
        <dbReference type="Pfam" id="PF00724"/>
    </source>
</evidence>
<dbReference type="OrthoDB" id="276546at2759"/>
<keyword evidence="3" id="KW-0288">FMN</keyword>
<name>A0A8J2T7W6_ZYGB2</name>
<evidence type="ECO:0000256" key="4">
    <source>
        <dbReference type="ARBA" id="ARBA00023002"/>
    </source>
</evidence>
<dbReference type="SUPFAM" id="SSF51395">
    <property type="entry name" value="FMN-linked oxidoreductases"/>
    <property type="match status" value="1"/>
</dbReference>
<dbReference type="EMBL" id="HG316456">
    <property type="protein sequence ID" value="CDF88846.1"/>
    <property type="molecule type" value="Genomic_DNA"/>
</dbReference>
<keyword evidence="4" id="KW-0560">Oxidoreductase</keyword>
<keyword evidence="7" id="KW-1185">Reference proteome</keyword>
<gene>
    <name evidence="6" type="ORF">BN860_03224g</name>
</gene>
<dbReference type="InterPro" id="IPR045247">
    <property type="entry name" value="Oye-like"/>
</dbReference>
<comment type="cofactor">
    <cofactor evidence="1">
        <name>FMN</name>
        <dbReference type="ChEBI" id="CHEBI:58210"/>
    </cofactor>
</comment>
<dbReference type="Gene3D" id="3.20.20.70">
    <property type="entry name" value="Aldolase class I"/>
    <property type="match status" value="1"/>
</dbReference>
<organism evidence="6 7">
    <name type="scientific">Zygosaccharomyces bailii (strain CLIB 213 / ATCC 58445 / CBS 680 / BCRC 21525 / NBRC 1098 / NCYC 1416 / NRRL Y-2227)</name>
    <dbReference type="NCBI Taxonomy" id="1333698"/>
    <lineage>
        <taxon>Eukaryota</taxon>
        <taxon>Fungi</taxon>
        <taxon>Dikarya</taxon>
        <taxon>Ascomycota</taxon>
        <taxon>Saccharomycotina</taxon>
        <taxon>Saccharomycetes</taxon>
        <taxon>Saccharomycetales</taxon>
        <taxon>Saccharomycetaceae</taxon>
        <taxon>Zygosaccharomyces</taxon>
    </lineage>
</organism>
<evidence type="ECO:0000256" key="2">
    <source>
        <dbReference type="ARBA" id="ARBA00005979"/>
    </source>
</evidence>
<dbReference type="GO" id="GO:0010181">
    <property type="term" value="F:FMN binding"/>
    <property type="evidence" value="ECO:0007669"/>
    <property type="project" value="InterPro"/>
</dbReference>
<dbReference type="PANTHER" id="PTHR22893">
    <property type="entry name" value="NADH OXIDOREDUCTASE-RELATED"/>
    <property type="match status" value="1"/>
</dbReference>
<dbReference type="FunFam" id="3.20.20.70:FF:000138">
    <property type="entry name" value="NADPH dehydrogenase 1"/>
    <property type="match status" value="1"/>
</dbReference>
<dbReference type="GO" id="GO:0006915">
    <property type="term" value="P:apoptotic process"/>
    <property type="evidence" value="ECO:0007669"/>
    <property type="project" value="UniProtKB-ARBA"/>
</dbReference>
<dbReference type="AlphaFoldDB" id="A0A8J2T7W6"/>
<proteinExistence type="inferred from homology"/>
<dbReference type="CDD" id="cd02933">
    <property type="entry name" value="OYE_like_FMN"/>
    <property type="match status" value="1"/>
</dbReference>
<dbReference type="Proteomes" id="UP000019375">
    <property type="component" value="Unassembled WGS sequence"/>
</dbReference>
<dbReference type="InterPro" id="IPR001155">
    <property type="entry name" value="OxRdtase_FMN_N"/>
</dbReference>
<dbReference type="Pfam" id="PF00724">
    <property type="entry name" value="Oxidored_FMN"/>
    <property type="match status" value="1"/>
</dbReference>
<sequence length="375" mass="41576">MWSSVANGRPLAGTQLFNPIEVGELRLKHRLVMAPLTRLRAPGGVLHQDWATQYYSQRSQRPGTLIITEGAVPAPQFGGIDNAPGLWLPEQLAAWKQVFHCIHANQSYVFVQLWSAGAQGDPATLARDGLRYDAASDNLYLTPELEVKAIKARNYQHGLTVNEIEEYVRGFVRASKNCIEAGADGVEIHCANGYLLNQFLDPFSNKRTDDYGGSISNRARFALRIVDAIVGAIGASKVGVRLSPFSSFGAMSGARDPSTLAQYAYLIGELERRAQHGQRLAYIHLVDPHGRDANEFVYSVWKGIVIRTGGLATRPQVAEELVKNDRTLLGYGRYFISNPDLVVRVEYGLPLTQYDADTFCSWGPHGYIDYPNYKM</sequence>
<dbReference type="InterPro" id="IPR013785">
    <property type="entry name" value="Aldolase_TIM"/>
</dbReference>
<evidence type="ECO:0000256" key="3">
    <source>
        <dbReference type="ARBA" id="ARBA00022643"/>
    </source>
</evidence>
<dbReference type="GO" id="GO:0003959">
    <property type="term" value="F:NADPH dehydrogenase activity"/>
    <property type="evidence" value="ECO:0007669"/>
    <property type="project" value="TreeGrafter"/>
</dbReference>
<protein>
    <submittedName>
        <fullName evidence="6">ZYBA0S03-03224g1_1</fullName>
    </submittedName>
</protein>